<keyword evidence="2" id="KW-1185">Reference proteome</keyword>
<dbReference type="OrthoDB" id="23372at10239"/>
<dbReference type="KEGG" id="vg:26613992"/>
<dbReference type="GeneID" id="26613992"/>
<name>A0A0K1Y679_9CAUD</name>
<dbReference type="RefSeq" id="YP_009193948.1">
    <property type="nucleotide sequence ID" value="NC_028747.1"/>
</dbReference>
<reference evidence="1 2" key="1">
    <citation type="submission" date="2015-07" db="EMBL/GenBank/DDBJ databases">
        <authorList>
            <person name="Ahmed S.Y."/>
            <person name="Anderson S.M."/>
            <person name="Brusacoram J."/>
            <person name="Crum A.H."/>
            <person name="Gearhart E.M."/>
            <person name="Kleinschmidt S.L."/>
            <person name="Kroska S.N."/>
            <person name="Rotering K.H."/>
            <person name="Westholm D.E."/>
            <person name="Anders K.R."/>
            <person name="Bradley K.W."/>
            <person name="Asai D.J."/>
            <person name="Bowman C.A."/>
            <person name="Russell D.A."/>
            <person name="Pope W.H."/>
            <person name="Jacobs-Sera D."/>
            <person name="Hendrix R.W."/>
            <person name="Hatfull G.F."/>
        </authorList>
    </citation>
    <scope>NUCLEOTIDE SEQUENCE [LARGE SCALE GENOMIC DNA]</scope>
</reference>
<sequence>MLIWKNHDHIVGAQTATGARGAYSVQRFGPEYLLQAVGHDGLDLLELPPGGKEFASLDAAKTWAGELDRVPSREWQVSGA</sequence>
<dbReference type="EMBL" id="KT347313">
    <property type="protein sequence ID" value="AKY02577.1"/>
    <property type="molecule type" value="Genomic_DNA"/>
</dbReference>
<accession>A0A0K1Y679</accession>
<dbReference type="Proteomes" id="UP000201398">
    <property type="component" value="Segment"/>
</dbReference>
<protein>
    <submittedName>
        <fullName evidence="1">Uncharacterized protein</fullName>
    </submittedName>
</protein>
<evidence type="ECO:0000313" key="2">
    <source>
        <dbReference type="Proteomes" id="UP000201398"/>
    </source>
</evidence>
<organism evidence="1 2">
    <name type="scientific">Mycobacterium phage Brusacoram</name>
    <dbReference type="NCBI Taxonomy" id="1698358"/>
    <lineage>
        <taxon>Viruses</taxon>
        <taxon>Duplodnaviria</taxon>
        <taxon>Heunggongvirae</taxon>
        <taxon>Uroviricota</taxon>
        <taxon>Caudoviricetes</taxon>
        <taxon>Pclasvirinae</taxon>
        <taxon>Fishburnevirus</taxon>
        <taxon>Fishburnevirus brusacoram</taxon>
    </lineage>
</organism>
<gene>
    <name evidence="1" type="ORF">SEA_BRUSACORAM_51</name>
</gene>
<proteinExistence type="predicted"/>
<evidence type="ECO:0000313" key="1">
    <source>
        <dbReference type="EMBL" id="AKY02577.1"/>
    </source>
</evidence>